<dbReference type="Gene3D" id="1.20.1250.20">
    <property type="entry name" value="MFS general substrate transporter like domains"/>
    <property type="match status" value="1"/>
</dbReference>
<feature type="transmembrane region" description="Helical" evidence="6">
    <location>
        <begin position="404"/>
        <end position="428"/>
    </location>
</feature>
<proteinExistence type="predicted"/>
<dbReference type="GO" id="GO:0016020">
    <property type="term" value="C:membrane"/>
    <property type="evidence" value="ECO:0007669"/>
    <property type="project" value="UniProtKB-SubCell"/>
</dbReference>
<comment type="caution">
    <text evidence="7">The sequence shown here is derived from an EMBL/GenBank/DDBJ whole genome shotgun (WGS) entry which is preliminary data.</text>
</comment>
<feature type="transmembrane region" description="Helical" evidence="6">
    <location>
        <begin position="168"/>
        <end position="186"/>
    </location>
</feature>
<keyword evidence="2 6" id="KW-0812">Transmembrane</keyword>
<dbReference type="STRING" id="1227492.C482_00955"/>
<dbReference type="EMBL" id="AOIN01000008">
    <property type="protein sequence ID" value="ELZ06347.1"/>
    <property type="molecule type" value="Genomic_DNA"/>
</dbReference>
<feature type="region of interest" description="Disordered" evidence="5">
    <location>
        <begin position="194"/>
        <end position="222"/>
    </location>
</feature>
<evidence type="ECO:0000256" key="2">
    <source>
        <dbReference type="ARBA" id="ARBA00022692"/>
    </source>
</evidence>
<dbReference type="InterPro" id="IPR036259">
    <property type="entry name" value="MFS_trans_sf"/>
</dbReference>
<evidence type="ECO:0000256" key="1">
    <source>
        <dbReference type="ARBA" id="ARBA00004141"/>
    </source>
</evidence>
<dbReference type="PANTHER" id="PTHR23530">
    <property type="entry name" value="TRANSPORT PROTEIN-RELATED"/>
    <property type="match status" value="1"/>
</dbReference>
<accession>M0B748</accession>
<dbReference type="SUPFAM" id="SSF103473">
    <property type="entry name" value="MFS general substrate transporter"/>
    <property type="match status" value="1"/>
</dbReference>
<name>M0B748_9EURY</name>
<keyword evidence="3 6" id="KW-1133">Transmembrane helix</keyword>
<evidence type="ECO:0000256" key="5">
    <source>
        <dbReference type="SAM" id="MobiDB-lite"/>
    </source>
</evidence>
<comment type="subcellular location">
    <subcellularLocation>
        <location evidence="1">Membrane</location>
        <topology evidence="1">Multi-pass membrane protein</topology>
    </subcellularLocation>
</comment>
<keyword evidence="8" id="KW-1185">Reference proteome</keyword>
<dbReference type="GO" id="GO:0022857">
    <property type="term" value="F:transmembrane transporter activity"/>
    <property type="evidence" value="ECO:0007669"/>
    <property type="project" value="InterPro"/>
</dbReference>
<dbReference type="Proteomes" id="UP000011693">
    <property type="component" value="Unassembled WGS sequence"/>
</dbReference>
<evidence type="ECO:0000256" key="3">
    <source>
        <dbReference type="ARBA" id="ARBA00022989"/>
    </source>
</evidence>
<dbReference type="InterPro" id="IPR011701">
    <property type="entry name" value="MFS"/>
</dbReference>
<dbReference type="RefSeq" id="WP_006165475.1">
    <property type="nucleotide sequence ID" value="NZ_AOIN01000008.1"/>
</dbReference>
<dbReference type="InterPro" id="IPR053160">
    <property type="entry name" value="MFS_DHA3_Transporter"/>
</dbReference>
<feature type="transmembrane region" description="Helical" evidence="6">
    <location>
        <begin position="237"/>
        <end position="256"/>
    </location>
</feature>
<feature type="transmembrane region" description="Helical" evidence="6">
    <location>
        <begin position="324"/>
        <end position="352"/>
    </location>
</feature>
<feature type="transmembrane region" description="Helical" evidence="6">
    <location>
        <begin position="75"/>
        <end position="97"/>
    </location>
</feature>
<dbReference type="AlphaFoldDB" id="M0B748"/>
<feature type="transmembrane region" description="Helical" evidence="6">
    <location>
        <begin position="42"/>
        <end position="63"/>
    </location>
</feature>
<organism evidence="7 8">
    <name type="scientific">Natrialba chahannaoensis JCM 10990</name>
    <dbReference type="NCBI Taxonomy" id="1227492"/>
    <lineage>
        <taxon>Archaea</taxon>
        <taxon>Methanobacteriati</taxon>
        <taxon>Methanobacteriota</taxon>
        <taxon>Stenosarchaea group</taxon>
        <taxon>Halobacteria</taxon>
        <taxon>Halobacteriales</taxon>
        <taxon>Natrialbaceae</taxon>
        <taxon>Natrialba</taxon>
    </lineage>
</organism>
<sequence>MVLADWLPNATILKYYGYQATDSVGFIWPIFTLFLLWNDLTFAQIGLLSAISAVLVVCLEVPTGYVADRLGRRNALALGMVAMALSIIGFVVADAYWQFVVLYTLWAISIAFQSGTADAWLYDTLAADLRSGEFTRVRGRGGAVYEYASAITMIMGGLLYVVHPTYPFVASAILHACGIVIVYSMPQNAQYSGERRAGSADRTTGNSGDNDTPNTNHIHDTPPISIRESLSILRSTLLARPLRAFVVYVALFFAVVNATDTYIQPIAEDILGGVLESPIVAATGATLPEPALIGVLYACFAVVGAVASDNAARVRARFGLRAALIWLPVVVALALVVPAFLPLLAIPVFVLVKGVYALSKPLVNQYINDRATATGRATVLSATSMGYAFVRAPLQPLAGGVADIVGPLATVAGLGGVFLLGGLALLVVSRPVVVGEQVVTTE</sequence>
<dbReference type="InterPro" id="IPR005829">
    <property type="entry name" value="Sugar_transporter_CS"/>
</dbReference>
<protein>
    <submittedName>
        <fullName evidence="7">Major Facilitator Superfamily transporter</fullName>
    </submittedName>
</protein>
<dbReference type="PANTHER" id="PTHR23530:SF1">
    <property type="entry name" value="PERMEASE, MAJOR FACILITATOR SUPERFAMILY-RELATED"/>
    <property type="match status" value="1"/>
</dbReference>
<evidence type="ECO:0000256" key="6">
    <source>
        <dbReference type="SAM" id="Phobius"/>
    </source>
</evidence>
<dbReference type="PATRIC" id="fig|1227492.4.peg.178"/>
<dbReference type="OrthoDB" id="85689at2157"/>
<feature type="compositionally biased region" description="Polar residues" evidence="5">
    <location>
        <begin position="201"/>
        <end position="216"/>
    </location>
</feature>
<evidence type="ECO:0000313" key="8">
    <source>
        <dbReference type="Proteomes" id="UP000011693"/>
    </source>
</evidence>
<gene>
    <name evidence="7" type="ORF">C482_00955</name>
</gene>
<feature type="transmembrane region" description="Helical" evidence="6">
    <location>
        <begin position="103"/>
        <end position="122"/>
    </location>
</feature>
<keyword evidence="4 6" id="KW-0472">Membrane</keyword>
<reference evidence="7 8" key="1">
    <citation type="journal article" date="2014" name="PLoS Genet.">
        <title>Phylogenetically driven sequencing of extremely halophilic archaea reveals strategies for static and dynamic osmo-response.</title>
        <authorList>
            <person name="Becker E.A."/>
            <person name="Seitzer P.M."/>
            <person name="Tritt A."/>
            <person name="Larsen D."/>
            <person name="Krusor M."/>
            <person name="Yao A.I."/>
            <person name="Wu D."/>
            <person name="Madern D."/>
            <person name="Eisen J.A."/>
            <person name="Darling A.E."/>
            <person name="Facciotti M.T."/>
        </authorList>
    </citation>
    <scope>NUCLEOTIDE SEQUENCE [LARGE SCALE GENOMIC DNA]</scope>
    <source>
        <strain evidence="7 8">JCM 10990</strain>
    </source>
</reference>
<evidence type="ECO:0000313" key="7">
    <source>
        <dbReference type="EMBL" id="ELZ06347.1"/>
    </source>
</evidence>
<dbReference type="PROSITE" id="PS00216">
    <property type="entry name" value="SUGAR_TRANSPORT_1"/>
    <property type="match status" value="1"/>
</dbReference>
<evidence type="ECO:0000256" key="4">
    <source>
        <dbReference type="ARBA" id="ARBA00023136"/>
    </source>
</evidence>
<feature type="transmembrane region" description="Helical" evidence="6">
    <location>
        <begin position="291"/>
        <end position="312"/>
    </location>
</feature>
<dbReference type="Pfam" id="PF07690">
    <property type="entry name" value="MFS_1"/>
    <property type="match status" value="1"/>
</dbReference>